<keyword evidence="2" id="KW-0479">Metal-binding</keyword>
<dbReference type="InterPro" id="IPR017853">
    <property type="entry name" value="GH"/>
</dbReference>
<dbReference type="SUPFAM" id="SSF51011">
    <property type="entry name" value="Glycosyl hydrolase domain"/>
    <property type="match status" value="1"/>
</dbReference>
<dbReference type="Pfam" id="PF00128">
    <property type="entry name" value="Alpha-amylase"/>
    <property type="match status" value="1"/>
</dbReference>
<dbReference type="Proteomes" id="UP000809829">
    <property type="component" value="Unassembled WGS sequence"/>
</dbReference>
<feature type="transmembrane region" description="Helical" evidence="4">
    <location>
        <begin position="485"/>
        <end position="503"/>
    </location>
</feature>
<evidence type="ECO:0000256" key="4">
    <source>
        <dbReference type="SAM" id="Phobius"/>
    </source>
</evidence>
<evidence type="ECO:0000256" key="5">
    <source>
        <dbReference type="SAM" id="SignalP"/>
    </source>
</evidence>
<protein>
    <submittedName>
        <fullName evidence="7">Alpha-amylase</fullName>
        <ecNumber evidence="7">3.2.1.1</ecNumber>
    </submittedName>
</protein>
<organism evidence="7 8">
    <name type="scientific">Priestia iocasae</name>
    <dbReference type="NCBI Taxonomy" id="2291674"/>
    <lineage>
        <taxon>Bacteria</taxon>
        <taxon>Bacillati</taxon>
        <taxon>Bacillota</taxon>
        <taxon>Bacilli</taxon>
        <taxon>Bacillales</taxon>
        <taxon>Bacillaceae</taxon>
        <taxon>Priestia</taxon>
    </lineage>
</organism>
<comment type="cofactor">
    <cofactor evidence="1">
        <name>Ca(2+)</name>
        <dbReference type="ChEBI" id="CHEBI:29108"/>
    </cofactor>
</comment>
<comment type="caution">
    <text evidence="7">The sequence shown here is derived from an EMBL/GenBank/DDBJ whole genome shotgun (WGS) entry which is preliminary data.</text>
</comment>
<dbReference type="GO" id="GO:0004556">
    <property type="term" value="F:alpha-amylase activity"/>
    <property type="evidence" value="ECO:0007669"/>
    <property type="project" value="UniProtKB-EC"/>
</dbReference>
<feature type="chain" id="PRO_5047015000" evidence="5">
    <location>
        <begin position="25"/>
        <end position="511"/>
    </location>
</feature>
<keyword evidence="7" id="KW-0326">Glycosidase</keyword>
<evidence type="ECO:0000256" key="3">
    <source>
        <dbReference type="ARBA" id="ARBA00022729"/>
    </source>
</evidence>
<dbReference type="InterPro" id="IPR013780">
    <property type="entry name" value="Glyco_hydro_b"/>
</dbReference>
<reference evidence="7 8" key="1">
    <citation type="submission" date="2021-01" db="EMBL/GenBank/DDBJ databases">
        <title>Genomic Encyclopedia of Type Strains, Phase IV (KMG-IV): sequencing the most valuable type-strain genomes for metagenomic binning, comparative biology and taxonomic classification.</title>
        <authorList>
            <person name="Goeker M."/>
        </authorList>
    </citation>
    <scope>NUCLEOTIDE SEQUENCE [LARGE SCALE GENOMIC DNA]</scope>
    <source>
        <strain evidence="7 8">DSM 104297</strain>
    </source>
</reference>
<dbReference type="SMART" id="SM00642">
    <property type="entry name" value="Aamy"/>
    <property type="match status" value="1"/>
</dbReference>
<dbReference type="EC" id="3.2.1.1" evidence="7"/>
<evidence type="ECO:0000313" key="8">
    <source>
        <dbReference type="Proteomes" id="UP000809829"/>
    </source>
</evidence>
<keyword evidence="8" id="KW-1185">Reference proteome</keyword>
<gene>
    <name evidence="7" type="ORF">JOC83_001450</name>
</gene>
<dbReference type="Gene3D" id="3.20.20.80">
    <property type="entry name" value="Glycosidases"/>
    <property type="match status" value="1"/>
</dbReference>
<dbReference type="SUPFAM" id="SSF51445">
    <property type="entry name" value="(Trans)glycosidases"/>
    <property type="match status" value="1"/>
</dbReference>
<keyword evidence="4" id="KW-0812">Transmembrane</keyword>
<dbReference type="InterPro" id="IPR054174">
    <property type="entry name" value="Alpha-amylase-like_C"/>
</dbReference>
<evidence type="ECO:0000259" key="6">
    <source>
        <dbReference type="SMART" id="SM00642"/>
    </source>
</evidence>
<evidence type="ECO:0000256" key="2">
    <source>
        <dbReference type="ARBA" id="ARBA00022723"/>
    </source>
</evidence>
<feature type="domain" description="Glycosyl hydrolase family 13 catalytic" evidence="6">
    <location>
        <begin position="39"/>
        <end position="387"/>
    </location>
</feature>
<dbReference type="RefSeq" id="WP_205185762.1">
    <property type="nucleotide sequence ID" value="NZ_JAFBFC010000002.1"/>
</dbReference>
<keyword evidence="7" id="KW-0378">Hydrolase</keyword>
<dbReference type="EMBL" id="JAFBFC010000002">
    <property type="protein sequence ID" value="MBM7702616.1"/>
    <property type="molecule type" value="Genomic_DNA"/>
</dbReference>
<dbReference type="PANTHER" id="PTHR10357">
    <property type="entry name" value="ALPHA-AMYLASE FAMILY MEMBER"/>
    <property type="match status" value="1"/>
</dbReference>
<accession>A0ABS2QV57</accession>
<keyword evidence="3 5" id="KW-0732">Signal</keyword>
<evidence type="ECO:0000313" key="7">
    <source>
        <dbReference type="EMBL" id="MBM7702616.1"/>
    </source>
</evidence>
<evidence type="ECO:0000256" key="1">
    <source>
        <dbReference type="ARBA" id="ARBA00001913"/>
    </source>
</evidence>
<dbReference type="InterPro" id="IPR006047">
    <property type="entry name" value="GH13_cat_dom"/>
</dbReference>
<dbReference type="CDD" id="cd11339">
    <property type="entry name" value="AmyAc_bac_CMD_like_2"/>
    <property type="match status" value="1"/>
</dbReference>
<keyword evidence="4" id="KW-1133">Transmembrane helix</keyword>
<dbReference type="PANTHER" id="PTHR10357:SF215">
    <property type="entry name" value="ALPHA-AMYLASE 1"/>
    <property type="match status" value="1"/>
</dbReference>
<dbReference type="Pfam" id="PF22026">
    <property type="entry name" value="Alpha-amylase_C_2"/>
    <property type="match status" value="1"/>
</dbReference>
<dbReference type="Gene3D" id="2.60.40.1180">
    <property type="entry name" value="Golgi alpha-mannosidase II"/>
    <property type="match status" value="1"/>
</dbReference>
<feature type="signal peptide" evidence="5">
    <location>
        <begin position="1"/>
        <end position="24"/>
    </location>
</feature>
<proteinExistence type="predicted"/>
<keyword evidence="4" id="KW-0472">Membrane</keyword>
<name>A0ABS2QV57_9BACI</name>
<sequence length="511" mass="59846">MRGKRVLALLLLPFLLFYSLPVQAVEKEDRTWQDEMIYFIMVDRFNNGNFKNDFQVNMNDPKAYHGGDIEGVTNKLDYIKDMGFTAIWLTPIFKNEEKGYHGYWTEDFYEVEEHFGTKEDVKKLVEEAHKRDIKVILDFVVNHVGYNHPWSKDAEKADWFHEQKEIANWDSQEEVENGWIYGLPDLNQENPDVENYLIDVAKWWIQETDIDGYRLDTVKHVPKEFWNEFSKEVKSVKKDFFLLGEVWHNDPRYISQYKEAGIDAFVDFPLYEQVSTTFSKVDQSQQNPYDVWKRNQAYYENPYLLGTFIDSHDTVRFTRKALQNKQHPGTRTKQALSYLYTSPGIPIVYYGTEIALDGGEDPDNRRLMDFRTDKEVIDYVKNLAQLRAELPSLTRGTFDVLYEKGGMALYQRTYKDETTLVAINNTSSTQVVDLEGDMFGEDKQLKGLLEEDIIRPVDGQYKVALDREKTNVYVVTDKKGLNTPYIVALVVVYVAFGLFLFLARKRRKKSS</sequence>